<dbReference type="GO" id="GO:0005634">
    <property type="term" value="C:nucleus"/>
    <property type="evidence" value="ECO:0007669"/>
    <property type="project" value="TreeGrafter"/>
</dbReference>
<dbReference type="GO" id="GO:0072572">
    <property type="term" value="F:poly-ADP-D-ribose binding"/>
    <property type="evidence" value="ECO:0007669"/>
    <property type="project" value="UniProtKB-UniRule"/>
</dbReference>
<evidence type="ECO:0000256" key="4">
    <source>
        <dbReference type="PROSITE-ProRule" id="PRU00175"/>
    </source>
</evidence>
<evidence type="ECO:0000256" key="2">
    <source>
        <dbReference type="ARBA" id="ARBA00022771"/>
    </source>
</evidence>
<evidence type="ECO:0000256" key="5">
    <source>
        <dbReference type="RuleBase" id="RU367115"/>
    </source>
</evidence>
<keyword evidence="2 4" id="KW-0863">Zinc-finger</keyword>
<keyword evidence="5" id="KW-0833">Ubl conjugation pathway</keyword>
<feature type="domain" description="WWE" evidence="8">
    <location>
        <begin position="169"/>
        <end position="245"/>
    </location>
</feature>
<dbReference type="PANTHER" id="PTHR13417">
    <property type="entry name" value="E3 UBIQUITIN-PROTEIN LIGASE RNF146"/>
    <property type="match status" value="1"/>
</dbReference>
<dbReference type="AlphaFoldDB" id="A0A016SPU5"/>
<evidence type="ECO:0000256" key="1">
    <source>
        <dbReference type="ARBA" id="ARBA00022723"/>
    </source>
</evidence>
<dbReference type="Gene3D" id="3.30.720.50">
    <property type="match status" value="1"/>
</dbReference>
<dbReference type="GO" id="GO:0008270">
    <property type="term" value="F:zinc ion binding"/>
    <property type="evidence" value="ECO:0007669"/>
    <property type="project" value="UniProtKB-UniRule"/>
</dbReference>
<gene>
    <name evidence="9" type="primary">Acey_s0191.g1327</name>
    <name evidence="9" type="ORF">Y032_0191g1327</name>
</gene>
<dbReference type="GO" id="GO:0061630">
    <property type="term" value="F:ubiquitin protein ligase activity"/>
    <property type="evidence" value="ECO:0007669"/>
    <property type="project" value="UniProtKB-UniRule"/>
</dbReference>
<dbReference type="InterPro" id="IPR018123">
    <property type="entry name" value="WWE-dom_subgr"/>
</dbReference>
<comment type="subcellular location">
    <subcellularLocation>
        <location evidence="5">Cytoplasm</location>
        <location evidence="5">Cytosol</location>
    </subcellularLocation>
</comment>
<dbReference type="Proteomes" id="UP000024635">
    <property type="component" value="Unassembled WGS sequence"/>
</dbReference>
<evidence type="ECO:0000256" key="6">
    <source>
        <dbReference type="SAM" id="MobiDB-lite"/>
    </source>
</evidence>
<evidence type="ECO:0000313" key="10">
    <source>
        <dbReference type="Proteomes" id="UP000024635"/>
    </source>
</evidence>
<dbReference type="PANTHER" id="PTHR13417:SF2">
    <property type="entry name" value="E3 UBIQUITIN-PROTEIN LIGASE RNF146"/>
    <property type="match status" value="1"/>
</dbReference>
<evidence type="ECO:0000259" key="7">
    <source>
        <dbReference type="PROSITE" id="PS50089"/>
    </source>
</evidence>
<comment type="caution">
    <text evidence="9">The sequence shown here is derived from an EMBL/GenBank/DDBJ whole genome shotgun (WGS) entry which is preliminary data.</text>
</comment>
<evidence type="ECO:0000256" key="3">
    <source>
        <dbReference type="ARBA" id="ARBA00022833"/>
    </source>
</evidence>
<dbReference type="InterPro" id="IPR001841">
    <property type="entry name" value="Znf_RING"/>
</dbReference>
<dbReference type="InterPro" id="IPR033509">
    <property type="entry name" value="RNF146"/>
</dbReference>
<dbReference type="PROSITE" id="PS00518">
    <property type="entry name" value="ZF_RING_1"/>
    <property type="match status" value="1"/>
</dbReference>
<dbReference type="GO" id="GO:0006511">
    <property type="term" value="P:ubiquitin-dependent protein catabolic process"/>
    <property type="evidence" value="ECO:0007669"/>
    <property type="project" value="UniProtKB-UniRule"/>
</dbReference>
<dbReference type="InterPro" id="IPR004170">
    <property type="entry name" value="WWE_dom"/>
</dbReference>
<keyword evidence="10" id="KW-1185">Reference proteome</keyword>
<dbReference type="SMART" id="SM00184">
    <property type="entry name" value="RING"/>
    <property type="match status" value="1"/>
</dbReference>
<dbReference type="InterPro" id="IPR018957">
    <property type="entry name" value="Znf_C3HC4_RING-type"/>
</dbReference>
<comment type="function">
    <text evidence="5">E3 ubiquitin-protein ligase that specifically binds poly-ADP-ribosylated proteins and mediates their ubiquitination and subsequent degradation.</text>
</comment>
<dbReference type="Pfam" id="PF02825">
    <property type="entry name" value="WWE"/>
    <property type="match status" value="1"/>
</dbReference>
<feature type="compositionally biased region" description="Basic and acidic residues" evidence="6">
    <location>
        <begin position="161"/>
        <end position="171"/>
    </location>
</feature>
<dbReference type="EC" id="2.3.2.27" evidence="5"/>
<feature type="domain" description="RING-type" evidence="7">
    <location>
        <begin position="12"/>
        <end position="53"/>
    </location>
</feature>
<comment type="PTM">
    <text evidence="5">Ubiquitinated; autoubiquitinated.</text>
</comment>
<evidence type="ECO:0000313" key="9">
    <source>
        <dbReference type="EMBL" id="EYB92708.1"/>
    </source>
</evidence>
<dbReference type="PROSITE" id="PS50918">
    <property type="entry name" value="WWE"/>
    <property type="match status" value="1"/>
</dbReference>
<dbReference type="InterPro" id="IPR017907">
    <property type="entry name" value="Znf_RING_CS"/>
</dbReference>
<keyword evidence="1 5" id="KW-0479">Metal-binding</keyword>
<accession>A0A016SPU5</accession>
<dbReference type="SUPFAM" id="SSF57850">
    <property type="entry name" value="RING/U-box"/>
    <property type="match status" value="1"/>
</dbReference>
<evidence type="ECO:0000259" key="8">
    <source>
        <dbReference type="PROSITE" id="PS50918"/>
    </source>
</evidence>
<feature type="compositionally biased region" description="Polar residues" evidence="6">
    <location>
        <begin position="140"/>
        <end position="149"/>
    </location>
</feature>
<dbReference type="GO" id="GO:0051865">
    <property type="term" value="P:protein autoubiquitination"/>
    <property type="evidence" value="ECO:0007669"/>
    <property type="project" value="UniProtKB-UniRule"/>
</dbReference>
<dbReference type="PROSITE" id="PS50089">
    <property type="entry name" value="ZF_RING_2"/>
    <property type="match status" value="1"/>
</dbReference>
<dbReference type="SMART" id="SM00678">
    <property type="entry name" value="WWE"/>
    <property type="match status" value="1"/>
</dbReference>
<comment type="domain">
    <text evidence="5">The WWE domain mediates non-covalent poly(ADP-ribose)-binding.</text>
</comment>
<feature type="region of interest" description="Disordered" evidence="6">
    <location>
        <begin position="134"/>
        <end position="174"/>
    </location>
</feature>
<dbReference type="EMBL" id="JARK01001527">
    <property type="protein sequence ID" value="EYB92708.1"/>
    <property type="molecule type" value="Genomic_DNA"/>
</dbReference>
<reference evidence="10" key="1">
    <citation type="journal article" date="2015" name="Nat. Genet.">
        <title>The genome and transcriptome of the zoonotic hookworm Ancylostoma ceylanicum identify infection-specific gene families.</title>
        <authorList>
            <person name="Schwarz E.M."/>
            <person name="Hu Y."/>
            <person name="Antoshechkin I."/>
            <person name="Miller M.M."/>
            <person name="Sternberg P.W."/>
            <person name="Aroian R.V."/>
        </authorList>
    </citation>
    <scope>NUCLEOTIDE SEQUENCE</scope>
    <source>
        <strain evidence="10">HY135</strain>
    </source>
</reference>
<keyword evidence="5" id="KW-0808">Transferase</keyword>
<dbReference type="GO" id="GO:0005829">
    <property type="term" value="C:cytosol"/>
    <property type="evidence" value="ECO:0007669"/>
    <property type="project" value="UniProtKB-SubCell"/>
</dbReference>
<dbReference type="GO" id="GO:0016055">
    <property type="term" value="P:Wnt signaling pathway"/>
    <property type="evidence" value="ECO:0007669"/>
    <property type="project" value="InterPro"/>
</dbReference>
<dbReference type="SUPFAM" id="SSF117839">
    <property type="entry name" value="WWE domain"/>
    <property type="match status" value="1"/>
</dbReference>
<dbReference type="Pfam" id="PF00097">
    <property type="entry name" value="zf-C3HC4"/>
    <property type="match status" value="1"/>
</dbReference>
<organism evidence="9 10">
    <name type="scientific">Ancylostoma ceylanicum</name>
    <dbReference type="NCBI Taxonomy" id="53326"/>
    <lineage>
        <taxon>Eukaryota</taxon>
        <taxon>Metazoa</taxon>
        <taxon>Ecdysozoa</taxon>
        <taxon>Nematoda</taxon>
        <taxon>Chromadorea</taxon>
        <taxon>Rhabditida</taxon>
        <taxon>Rhabditina</taxon>
        <taxon>Rhabditomorpha</taxon>
        <taxon>Strongyloidea</taxon>
        <taxon>Ancylostomatidae</taxon>
        <taxon>Ancylostomatinae</taxon>
        <taxon>Ancylostoma</taxon>
    </lineage>
</organism>
<dbReference type="STRING" id="53326.A0A016SPU5"/>
<dbReference type="FunFam" id="3.30.720.50:FF:000010">
    <property type="entry name" value="Zinc finger protein"/>
    <property type="match status" value="1"/>
</dbReference>
<dbReference type="OrthoDB" id="10065815at2759"/>
<comment type="catalytic activity">
    <reaction evidence="5">
        <text>S-ubiquitinyl-[E2 ubiquitin-conjugating enzyme]-L-cysteine + [acceptor protein]-L-lysine = [E2 ubiquitin-conjugating enzyme]-L-cysteine + N(6)-ubiquitinyl-[acceptor protein]-L-lysine.</text>
        <dbReference type="EC" id="2.3.2.27"/>
    </reaction>
</comment>
<keyword evidence="3 5" id="KW-0862">Zinc</keyword>
<name>A0A016SPU5_9BILA</name>
<protein>
    <recommendedName>
        <fullName evidence="5">E3 ubiquitin-protein ligase</fullName>
        <ecNumber evidence="5">2.3.2.27</ecNumber>
    </recommendedName>
</protein>
<dbReference type="Gene3D" id="3.30.40.10">
    <property type="entry name" value="Zinc/RING finger domain, C3HC4 (zinc finger)"/>
    <property type="match status" value="1"/>
</dbReference>
<dbReference type="InterPro" id="IPR013083">
    <property type="entry name" value="Znf_RING/FYVE/PHD"/>
</dbReference>
<proteinExistence type="predicted"/>
<dbReference type="InterPro" id="IPR037197">
    <property type="entry name" value="WWE_dom_sf"/>
</dbReference>
<sequence length="269" mass="29612">MVSEDDDDDDECPVCFQKMILPTAVPGCGHKFCFLCIKGAAIREGETTCPTCRGDVSPSIFKMPVNRGAALDMHDPESPSVTLKLSRPTSSGGTVYYFWGGAPPLEPLSIPLSLASHRYNRHLKRINPAACNVEPPSKKSVAQINSSESPGEGASGIQKGLGDDVEGKSDSELPQEEPERFYWLYKGRGGWWRFDPRLEKDIEAGRAVTLDSTDLIICGYAYVLDFIKMVQYRKETPTRTREIKRVSGEEFKAMSDNGEVKGISGVRVA</sequence>
<comment type="pathway">
    <text evidence="5">Protein modification; protein ubiquitination.</text>
</comment>
<keyword evidence="5" id="KW-0963">Cytoplasm</keyword>